<sequence>MALKSTIYKVELNVADMDHGYYGTHALTIARHPSETDERMMLRVLAFALHAGEGLEFGRGISDEDEPALWRRNLVDEVELWIDLGQPDERRLKKAANRAAEAWVYTYGARTADVWWQGVSSQAGRYDNLHVRALDGDTMAALGTLAERGMTLHVTIQEGEISLSNGDDNIAITLRTLLG</sequence>
<dbReference type="PIRSF" id="PIRSF011484">
    <property type="entry name" value="YaeQ"/>
    <property type="match status" value="1"/>
</dbReference>
<protein>
    <submittedName>
        <fullName evidence="1">YaeQ family protein</fullName>
    </submittedName>
</protein>
<reference evidence="1 2" key="1">
    <citation type="submission" date="2019-04" db="EMBL/GenBank/DDBJ databases">
        <title>Chitiniphilus eburnea sp. nov., a novel chitinolytic bacterium isolated from aquaculture sludge.</title>
        <authorList>
            <person name="Sheng M."/>
        </authorList>
    </citation>
    <scope>NUCLEOTIDE SEQUENCE [LARGE SCALE GENOMIC DNA]</scope>
    <source>
        <strain evidence="1 2">HX-2-15</strain>
    </source>
</reference>
<dbReference type="InterPro" id="IPR038590">
    <property type="entry name" value="YaeQ_sf"/>
</dbReference>
<comment type="caution">
    <text evidence="1">The sequence shown here is derived from an EMBL/GenBank/DDBJ whole genome shotgun (WGS) entry which is preliminary data.</text>
</comment>
<gene>
    <name evidence="1" type="ORF">FAZ21_04835</name>
</gene>
<dbReference type="Pfam" id="PF07152">
    <property type="entry name" value="YaeQ"/>
    <property type="match status" value="1"/>
</dbReference>
<dbReference type="RefSeq" id="WP_136772126.1">
    <property type="nucleotide sequence ID" value="NZ_SUMF01000002.1"/>
</dbReference>
<dbReference type="InterPro" id="IPR009822">
    <property type="entry name" value="YaeQ"/>
</dbReference>
<dbReference type="PANTHER" id="PTHR38784">
    <property type="entry name" value="SUCROSE PHOSPHORYLASE"/>
    <property type="match status" value="1"/>
</dbReference>
<name>A0A4U0QB05_9NEIS</name>
<dbReference type="CDD" id="cd22368">
    <property type="entry name" value="YaeQ-like"/>
    <property type="match status" value="1"/>
</dbReference>
<dbReference type="SUPFAM" id="SSF52980">
    <property type="entry name" value="Restriction endonuclease-like"/>
    <property type="match status" value="1"/>
</dbReference>
<dbReference type="SMART" id="SM01322">
    <property type="entry name" value="YaeQ"/>
    <property type="match status" value="1"/>
</dbReference>
<dbReference type="Proteomes" id="UP000310016">
    <property type="component" value="Unassembled WGS sequence"/>
</dbReference>
<dbReference type="InterPro" id="IPR011335">
    <property type="entry name" value="Restrct_endonuc-II-like"/>
</dbReference>
<proteinExistence type="predicted"/>
<organism evidence="1 2">
    <name type="scientific">Chitiniphilus eburneus</name>
    <dbReference type="NCBI Taxonomy" id="2571148"/>
    <lineage>
        <taxon>Bacteria</taxon>
        <taxon>Pseudomonadati</taxon>
        <taxon>Pseudomonadota</taxon>
        <taxon>Betaproteobacteria</taxon>
        <taxon>Neisseriales</taxon>
        <taxon>Chitinibacteraceae</taxon>
        <taxon>Chitiniphilus</taxon>
    </lineage>
</organism>
<dbReference type="EMBL" id="SUMF01000002">
    <property type="protein sequence ID" value="TJZ77652.1"/>
    <property type="molecule type" value="Genomic_DNA"/>
</dbReference>
<dbReference type="AlphaFoldDB" id="A0A4U0QB05"/>
<dbReference type="OrthoDB" id="5293309at2"/>
<keyword evidence="2" id="KW-1185">Reference proteome</keyword>
<dbReference type="PANTHER" id="PTHR38784:SF1">
    <property type="entry name" value="SUCROSE PHOSPHORYLASE"/>
    <property type="match status" value="1"/>
</dbReference>
<evidence type="ECO:0000313" key="2">
    <source>
        <dbReference type="Proteomes" id="UP000310016"/>
    </source>
</evidence>
<evidence type="ECO:0000313" key="1">
    <source>
        <dbReference type="EMBL" id="TJZ77652.1"/>
    </source>
</evidence>
<accession>A0A4U0QB05</accession>
<dbReference type="Gene3D" id="3.10.640.10">
    <property type="entry name" value="Restriction endonuclease-like alpha-beta roll domain"/>
    <property type="match status" value="1"/>
</dbReference>